<name>A0A0F5FTU8_9HYPH</name>
<dbReference type="InterPro" id="IPR007523">
    <property type="entry name" value="NDUFAF3/AAMDC"/>
</dbReference>
<protein>
    <submittedName>
        <fullName evidence="1">Membrane protein</fullName>
    </submittedName>
</protein>
<reference evidence="1 2" key="1">
    <citation type="submission" date="2015-03" db="EMBL/GenBank/DDBJ databases">
        <authorList>
            <person name="Hassan Y.I."/>
            <person name="Lepp D."/>
            <person name="Li X.-Z."/>
            <person name="Zhou T."/>
        </authorList>
    </citation>
    <scope>NUCLEOTIDE SEQUENCE [LARGE SCALE GENOMIC DNA]</scope>
    <source>
        <strain evidence="1 2">BD-c194</strain>
    </source>
</reference>
<dbReference type="STRING" id="443610.VE25_09470"/>
<dbReference type="PANTHER" id="PTHR21192">
    <property type="entry name" value="NUCLEAR PROTEIN E3-3"/>
    <property type="match status" value="1"/>
</dbReference>
<dbReference type="EMBL" id="JZEX01000097">
    <property type="protein sequence ID" value="KKB12005.1"/>
    <property type="molecule type" value="Genomic_DNA"/>
</dbReference>
<dbReference type="Proteomes" id="UP000033632">
    <property type="component" value="Unassembled WGS sequence"/>
</dbReference>
<dbReference type="PATRIC" id="fig|443610.3.peg.60"/>
<gene>
    <name evidence="1" type="ORF">VE25_09470</name>
</gene>
<comment type="caution">
    <text evidence="1">The sequence shown here is derived from an EMBL/GenBank/DDBJ whole genome shotgun (WGS) entry which is preliminary data.</text>
</comment>
<evidence type="ECO:0000313" key="2">
    <source>
        <dbReference type="Proteomes" id="UP000033632"/>
    </source>
</evidence>
<dbReference type="CDD" id="cd00248">
    <property type="entry name" value="Mth938-like"/>
    <property type="match status" value="1"/>
</dbReference>
<organism evidence="1 2">
    <name type="scientific">Devosia geojensis</name>
    <dbReference type="NCBI Taxonomy" id="443610"/>
    <lineage>
        <taxon>Bacteria</taxon>
        <taxon>Pseudomonadati</taxon>
        <taxon>Pseudomonadota</taxon>
        <taxon>Alphaproteobacteria</taxon>
        <taxon>Hyphomicrobiales</taxon>
        <taxon>Devosiaceae</taxon>
        <taxon>Devosia</taxon>
    </lineage>
</organism>
<keyword evidence="2" id="KW-1185">Reference proteome</keyword>
<proteinExistence type="predicted"/>
<sequence length="130" mass="13740">MPKAPETGYYPQQAPIDAYGNGGFRFASMSHRGSLLCLPTGMHAWSVGSPGELTFDSLAPVLDVADRLDVLFIGLGNEISAIDPAIRQALRERGVIVEAVATGSAVRTYNVLLAEERAVGAALIAVENAR</sequence>
<dbReference type="InterPro" id="IPR036748">
    <property type="entry name" value="MTH938-like_sf"/>
</dbReference>
<dbReference type="RefSeq" id="WP_046108371.1">
    <property type="nucleotide sequence ID" value="NZ_JZEX01000097.1"/>
</dbReference>
<dbReference type="AlphaFoldDB" id="A0A0F5FTU8"/>
<dbReference type="Pfam" id="PF04430">
    <property type="entry name" value="DUF498"/>
    <property type="match status" value="1"/>
</dbReference>
<dbReference type="PANTHER" id="PTHR21192:SF2">
    <property type="entry name" value="NADH DEHYDROGENASE [UBIQUINONE] 1 ALPHA SUBCOMPLEX ASSEMBLY FACTOR 3"/>
    <property type="match status" value="1"/>
</dbReference>
<dbReference type="Gene3D" id="3.40.1230.10">
    <property type="entry name" value="MTH938-like"/>
    <property type="match status" value="1"/>
</dbReference>
<evidence type="ECO:0000313" key="1">
    <source>
        <dbReference type="EMBL" id="KKB12005.1"/>
    </source>
</evidence>
<accession>A0A0F5FTU8</accession>
<dbReference type="SUPFAM" id="SSF64076">
    <property type="entry name" value="MTH938-like"/>
    <property type="match status" value="1"/>
</dbReference>